<dbReference type="InterPro" id="IPR037401">
    <property type="entry name" value="SnoaL-like"/>
</dbReference>
<protein>
    <recommendedName>
        <fullName evidence="1">SnoaL-like domain-containing protein</fullName>
    </recommendedName>
</protein>
<reference evidence="2 3" key="1">
    <citation type="submission" date="2018-07" db="EMBL/GenBank/DDBJ databases">
        <title>Draft genome of the type strain Streptomyces armeniacus ATCC 15676.</title>
        <authorList>
            <person name="Labana P."/>
            <person name="Gosse J.T."/>
            <person name="Boddy C.N."/>
        </authorList>
    </citation>
    <scope>NUCLEOTIDE SEQUENCE [LARGE SCALE GENOMIC DNA]</scope>
    <source>
        <strain evidence="2 3">ATCC 15676</strain>
    </source>
</reference>
<sequence>MPAEPKTTREVCDAYLARLAERDLNGAVDLFSDTVDWDAPGSPDVPWSGRRSSREGVRDFFTTLHEHLQPEEFTVTHMVVDGEQAVIIGRLRDTVKATGGTLVTPFAAHVTVEDGQFTRYHLFEDTYALDRAVAGA</sequence>
<evidence type="ECO:0000313" key="3">
    <source>
        <dbReference type="Proteomes" id="UP000254425"/>
    </source>
</evidence>
<dbReference type="AlphaFoldDB" id="A0A345XJT3"/>
<dbReference type="RefSeq" id="WP_208875768.1">
    <property type="nucleotide sequence ID" value="NZ_CP031320.1"/>
</dbReference>
<dbReference type="SUPFAM" id="SSF54427">
    <property type="entry name" value="NTF2-like"/>
    <property type="match status" value="1"/>
</dbReference>
<dbReference type="Proteomes" id="UP000254425">
    <property type="component" value="Chromosome"/>
</dbReference>
<dbReference type="Gene3D" id="3.10.450.50">
    <property type="match status" value="1"/>
</dbReference>
<accession>A0A345XJT3</accession>
<dbReference type="Pfam" id="PF12680">
    <property type="entry name" value="SnoaL_2"/>
    <property type="match status" value="1"/>
</dbReference>
<dbReference type="EMBL" id="CP031320">
    <property type="protein sequence ID" value="AXK31899.1"/>
    <property type="molecule type" value="Genomic_DNA"/>
</dbReference>
<proteinExistence type="predicted"/>
<keyword evidence="3" id="KW-1185">Reference proteome</keyword>
<name>A0A345XJT3_9ACTN</name>
<organism evidence="2 3">
    <name type="scientific">Streptomyces armeniacus</name>
    <dbReference type="NCBI Taxonomy" id="83291"/>
    <lineage>
        <taxon>Bacteria</taxon>
        <taxon>Bacillati</taxon>
        <taxon>Actinomycetota</taxon>
        <taxon>Actinomycetes</taxon>
        <taxon>Kitasatosporales</taxon>
        <taxon>Streptomycetaceae</taxon>
        <taxon>Streptomyces</taxon>
    </lineage>
</organism>
<evidence type="ECO:0000259" key="1">
    <source>
        <dbReference type="Pfam" id="PF12680"/>
    </source>
</evidence>
<feature type="domain" description="SnoaL-like" evidence="1">
    <location>
        <begin position="14"/>
        <end position="120"/>
    </location>
</feature>
<gene>
    <name evidence="2" type="ORF">DVA86_03800</name>
</gene>
<dbReference type="KEGG" id="sarm:DVA86_03800"/>
<evidence type="ECO:0000313" key="2">
    <source>
        <dbReference type="EMBL" id="AXK31899.1"/>
    </source>
</evidence>
<dbReference type="InterPro" id="IPR032710">
    <property type="entry name" value="NTF2-like_dom_sf"/>
</dbReference>